<dbReference type="SUPFAM" id="SSF90002">
    <property type="entry name" value="Hypothetical protein YjiA, C-terminal domain"/>
    <property type="match status" value="1"/>
</dbReference>
<evidence type="ECO:0000313" key="2">
    <source>
        <dbReference type="Proteomes" id="UP000184513"/>
    </source>
</evidence>
<dbReference type="Proteomes" id="UP000184513">
    <property type="component" value="Unassembled WGS sequence"/>
</dbReference>
<protein>
    <submittedName>
        <fullName evidence="1">Cobalamin synthesis protein cobW C-terminal domain-containing protein</fullName>
    </submittedName>
</protein>
<dbReference type="STRING" id="388280.SAMN04488057_102143"/>
<gene>
    <name evidence="1" type="ORF">SAMN04488057_102143</name>
</gene>
<evidence type="ECO:0000313" key="1">
    <source>
        <dbReference type="EMBL" id="SHM55948.1"/>
    </source>
</evidence>
<dbReference type="EMBL" id="FRCY01000002">
    <property type="protein sequence ID" value="SHM55948.1"/>
    <property type="molecule type" value="Genomic_DNA"/>
</dbReference>
<sequence>MNELVIIGQDLDRETITKELHACLVQDHDTRHFSLSKQLNDELPLYGVKKIPPKLFKLKGRLALIFGYFRSKLLSNINNRSDLNHCCSVSYRIPSLLLVISMN</sequence>
<dbReference type="AlphaFoldDB" id="A0A1M7JSI6"/>
<proteinExistence type="predicted"/>
<accession>A0A1M7JSI6</accession>
<keyword evidence="2" id="KW-1185">Reference proteome</keyword>
<dbReference type="OrthoDB" id="9808822at2"/>
<reference evidence="1 2" key="1">
    <citation type="submission" date="2016-11" db="EMBL/GenBank/DDBJ databases">
        <authorList>
            <person name="Jaros S."/>
            <person name="Januszkiewicz K."/>
            <person name="Wedrychowicz H."/>
        </authorList>
    </citation>
    <scope>NUCLEOTIDE SEQUENCE [LARGE SCALE GENOMIC DNA]</scope>
    <source>
        <strain evidence="1 2">CGMCC 1.6102</strain>
    </source>
</reference>
<organism evidence="1 2">
    <name type="scientific">Cyclobacterium lianum</name>
    <dbReference type="NCBI Taxonomy" id="388280"/>
    <lineage>
        <taxon>Bacteria</taxon>
        <taxon>Pseudomonadati</taxon>
        <taxon>Bacteroidota</taxon>
        <taxon>Cytophagia</taxon>
        <taxon>Cytophagales</taxon>
        <taxon>Cyclobacteriaceae</taxon>
        <taxon>Cyclobacterium</taxon>
    </lineage>
</organism>
<name>A0A1M7JSI6_9BACT</name>